<dbReference type="Proteomes" id="UP000191285">
    <property type="component" value="Unassembled WGS sequence"/>
</dbReference>
<accession>A0A1V6TK97</accession>
<comment type="caution">
    <text evidence="2">The sequence shown here is derived from an EMBL/GenBank/DDBJ whole genome shotgun (WGS) entry which is preliminary data.</text>
</comment>
<dbReference type="EMBL" id="MLKD01000005">
    <property type="protein sequence ID" value="OQE26586.1"/>
    <property type="molecule type" value="Genomic_DNA"/>
</dbReference>
<feature type="region of interest" description="Disordered" evidence="1">
    <location>
        <begin position="13"/>
        <end position="61"/>
    </location>
</feature>
<feature type="compositionally biased region" description="Basic and acidic residues" evidence="1">
    <location>
        <begin position="44"/>
        <end position="59"/>
    </location>
</feature>
<gene>
    <name evidence="2" type="ORF">PENSTE_c005G04042</name>
</gene>
<feature type="compositionally biased region" description="Basic and acidic residues" evidence="1">
    <location>
        <begin position="20"/>
        <end position="31"/>
    </location>
</feature>
<proteinExistence type="predicted"/>
<organism evidence="2 3">
    <name type="scientific">Penicillium steckii</name>
    <dbReference type="NCBI Taxonomy" id="303698"/>
    <lineage>
        <taxon>Eukaryota</taxon>
        <taxon>Fungi</taxon>
        <taxon>Dikarya</taxon>
        <taxon>Ascomycota</taxon>
        <taxon>Pezizomycotina</taxon>
        <taxon>Eurotiomycetes</taxon>
        <taxon>Eurotiomycetidae</taxon>
        <taxon>Eurotiales</taxon>
        <taxon>Aspergillaceae</taxon>
        <taxon>Penicillium</taxon>
    </lineage>
</organism>
<dbReference type="AlphaFoldDB" id="A0A1V6TK97"/>
<evidence type="ECO:0000313" key="3">
    <source>
        <dbReference type="Proteomes" id="UP000191285"/>
    </source>
</evidence>
<sequence>MLNWLKRLFAKDSNPGLPESKYESLKEEEQTRSSNNKGRRQRARERQLTRDHNKEDRRWSVKRGGAAFVGVA</sequence>
<keyword evidence="3" id="KW-1185">Reference proteome</keyword>
<evidence type="ECO:0000256" key="1">
    <source>
        <dbReference type="SAM" id="MobiDB-lite"/>
    </source>
</evidence>
<evidence type="ECO:0000313" key="2">
    <source>
        <dbReference type="EMBL" id="OQE26586.1"/>
    </source>
</evidence>
<protein>
    <submittedName>
        <fullName evidence="2">Uncharacterized protein</fullName>
    </submittedName>
</protein>
<reference evidence="3" key="1">
    <citation type="journal article" date="2017" name="Nat. Microbiol.">
        <title>Global analysis of biosynthetic gene clusters reveals vast potential of secondary metabolite production in Penicillium species.</title>
        <authorList>
            <person name="Nielsen J.C."/>
            <person name="Grijseels S."/>
            <person name="Prigent S."/>
            <person name="Ji B."/>
            <person name="Dainat J."/>
            <person name="Nielsen K.F."/>
            <person name="Frisvad J.C."/>
            <person name="Workman M."/>
            <person name="Nielsen J."/>
        </authorList>
    </citation>
    <scope>NUCLEOTIDE SEQUENCE [LARGE SCALE GENOMIC DNA]</scope>
    <source>
        <strain evidence="3">IBT 24891</strain>
    </source>
</reference>
<name>A0A1V6TK97_9EURO</name>